<dbReference type="Pfam" id="PF00482">
    <property type="entry name" value="T2SSF"/>
    <property type="match status" value="1"/>
</dbReference>
<feature type="compositionally biased region" description="Acidic residues" evidence="6">
    <location>
        <begin position="92"/>
        <end position="102"/>
    </location>
</feature>
<evidence type="ECO:0000256" key="1">
    <source>
        <dbReference type="ARBA" id="ARBA00004651"/>
    </source>
</evidence>
<dbReference type="AlphaFoldDB" id="A0A7D5E7Z5"/>
<sequence length="451" mass="49275">MDIERYRLMIQRHVQILTIRYDIKREYLTLCVPIFVALMILAMAVLTGHTFVTDEAAGEVVSDEESARQAAYEQLVKEMEAAEAVERGEVLPAEEEEPEPQPEEEKSKEDLDHIMVFAILVAIIPYSIDSYFQKKLLQKREVAFSELLYKLSELMRGGIDPVKGFINLSKTNLGVITSNAQDAASSMVLGKSFEESMHRMSDSMKSRLVARYIDVVVQAAYTGGNVADLLFRTSEDMRSVISIQKEKETNLKQYIVIFYLAQGIIVMLTYILSTSLLPLIQGVGMEMLGGAGLSDIDFERGFFHMIILNALFGGLIIGQITEGEIKHGFKHSAVLITLSYIACVTLLLPAGAGGAYIIDIVSGDGQEVMGGIPLQEPIVFNVTDMDGNPVPDTFVKLSISPEGVITSSMTEDDGTVSVSPVPGSEAGTYIVTAEAGESKGTATIVVKGFDD</sequence>
<accession>A0A7D5E7Z5</accession>
<protein>
    <submittedName>
        <fullName evidence="9">Type II secretion system F family protein</fullName>
    </submittedName>
</protein>
<feature type="transmembrane region" description="Helical" evidence="7">
    <location>
        <begin position="254"/>
        <end position="281"/>
    </location>
</feature>
<dbReference type="Gene3D" id="2.60.40.10">
    <property type="entry name" value="Immunoglobulins"/>
    <property type="match status" value="1"/>
</dbReference>
<dbReference type="PANTHER" id="PTHR35402:SF1">
    <property type="entry name" value="TYPE II SECRETION SYSTEM PROTEIN GSPF DOMAIN-CONTAINING PROTEIN"/>
    <property type="match status" value="1"/>
</dbReference>
<proteinExistence type="predicted"/>
<dbReference type="OrthoDB" id="12374at2157"/>
<evidence type="ECO:0000256" key="7">
    <source>
        <dbReference type="SAM" id="Phobius"/>
    </source>
</evidence>
<dbReference type="EMBL" id="CP058215">
    <property type="protein sequence ID" value="QLC51252.1"/>
    <property type="molecule type" value="Genomic_DNA"/>
</dbReference>
<name>A0A7D5E7Z5_9EURY</name>
<feature type="transmembrane region" description="Helical" evidence="7">
    <location>
        <begin position="333"/>
        <end position="358"/>
    </location>
</feature>
<dbReference type="Proteomes" id="UP000509594">
    <property type="component" value="Chromosome"/>
</dbReference>
<dbReference type="KEGG" id="mzi:HWN40_05715"/>
<evidence type="ECO:0000256" key="4">
    <source>
        <dbReference type="ARBA" id="ARBA00022989"/>
    </source>
</evidence>
<evidence type="ECO:0000256" key="2">
    <source>
        <dbReference type="ARBA" id="ARBA00022475"/>
    </source>
</evidence>
<evidence type="ECO:0000313" key="10">
    <source>
        <dbReference type="Proteomes" id="UP000509594"/>
    </source>
</evidence>
<comment type="subcellular location">
    <subcellularLocation>
        <location evidence="1">Cell membrane</location>
        <topology evidence="1">Multi-pass membrane protein</topology>
    </subcellularLocation>
</comment>
<organism evidence="9 10">
    <name type="scientific">Methanolobus zinderi</name>
    <dbReference type="NCBI Taxonomy" id="536044"/>
    <lineage>
        <taxon>Archaea</taxon>
        <taxon>Methanobacteriati</taxon>
        <taxon>Methanobacteriota</taxon>
        <taxon>Stenosarchaea group</taxon>
        <taxon>Methanomicrobia</taxon>
        <taxon>Methanosarcinales</taxon>
        <taxon>Methanosarcinaceae</taxon>
        <taxon>Methanolobus</taxon>
    </lineage>
</organism>
<gene>
    <name evidence="9" type="ORF">HWN40_05715</name>
</gene>
<dbReference type="InterPro" id="IPR018076">
    <property type="entry name" value="T2SS_GspF_dom"/>
</dbReference>
<keyword evidence="5 7" id="KW-0472">Membrane</keyword>
<keyword evidence="2" id="KW-1003">Cell membrane</keyword>
<dbReference type="SUPFAM" id="SSF49373">
    <property type="entry name" value="Invasin/intimin cell-adhesion fragments"/>
    <property type="match status" value="1"/>
</dbReference>
<reference evidence="9 10" key="1">
    <citation type="submission" date="2020-06" db="EMBL/GenBank/DDBJ databases">
        <title>Methanolobus halotolerans sp. nov., isolated from a saline lake Tus in Siberia.</title>
        <authorList>
            <person name="Shen Y."/>
            <person name="Chen S.-C."/>
            <person name="Lai M.-C."/>
            <person name="Huang H.-H."/>
            <person name="Chiu H.-H."/>
            <person name="Tang S.-L."/>
            <person name="Rogozin D.Y."/>
            <person name="Degermendzhy A.G."/>
        </authorList>
    </citation>
    <scope>NUCLEOTIDE SEQUENCE [LARGE SCALE GENOMIC DNA]</scope>
    <source>
        <strain evidence="9 10">DSM 21339</strain>
    </source>
</reference>
<dbReference type="InterPro" id="IPR008964">
    <property type="entry name" value="Invasin/intimin_cell_adhesion"/>
</dbReference>
<keyword evidence="3 7" id="KW-0812">Transmembrane</keyword>
<keyword evidence="10" id="KW-1185">Reference proteome</keyword>
<evidence type="ECO:0000259" key="8">
    <source>
        <dbReference type="Pfam" id="PF00482"/>
    </source>
</evidence>
<feature type="region of interest" description="Disordered" evidence="6">
    <location>
        <begin position="88"/>
        <end position="108"/>
    </location>
</feature>
<evidence type="ECO:0000256" key="3">
    <source>
        <dbReference type="ARBA" id="ARBA00022692"/>
    </source>
</evidence>
<feature type="transmembrane region" description="Helical" evidence="7">
    <location>
        <begin position="27"/>
        <end position="46"/>
    </location>
</feature>
<feature type="transmembrane region" description="Helical" evidence="7">
    <location>
        <begin position="114"/>
        <end position="132"/>
    </location>
</feature>
<dbReference type="InterPro" id="IPR013783">
    <property type="entry name" value="Ig-like_fold"/>
</dbReference>
<feature type="transmembrane region" description="Helical" evidence="7">
    <location>
        <begin position="301"/>
        <end position="321"/>
    </location>
</feature>
<keyword evidence="4 7" id="KW-1133">Transmembrane helix</keyword>
<evidence type="ECO:0000256" key="5">
    <source>
        <dbReference type="ARBA" id="ARBA00023136"/>
    </source>
</evidence>
<evidence type="ECO:0000256" key="6">
    <source>
        <dbReference type="SAM" id="MobiDB-lite"/>
    </source>
</evidence>
<dbReference type="InterPro" id="IPR056569">
    <property type="entry name" value="ArlJ-like"/>
</dbReference>
<dbReference type="PANTHER" id="PTHR35402">
    <property type="entry name" value="INTEGRAL MEMBRANE PROTEIN-RELATED"/>
    <property type="match status" value="1"/>
</dbReference>
<feature type="domain" description="Type II secretion system protein GspF" evidence="8">
    <location>
        <begin position="149"/>
        <end position="272"/>
    </location>
</feature>
<evidence type="ECO:0000313" key="9">
    <source>
        <dbReference type="EMBL" id="QLC51252.1"/>
    </source>
</evidence>
<dbReference type="GO" id="GO:0005886">
    <property type="term" value="C:plasma membrane"/>
    <property type="evidence" value="ECO:0007669"/>
    <property type="project" value="UniProtKB-SubCell"/>
</dbReference>